<reference evidence="5 6" key="1">
    <citation type="submission" date="2019-03" db="EMBL/GenBank/DDBJ databases">
        <title>Genomic Encyclopedia of Type Strains, Phase IV (KMG-IV): sequencing the most valuable type-strain genomes for metagenomic binning, comparative biology and taxonomic classification.</title>
        <authorList>
            <person name="Goeker M."/>
        </authorList>
    </citation>
    <scope>NUCLEOTIDE SEQUENCE [LARGE SCALE GENOMIC DNA]</scope>
    <source>
        <strain evidence="5 6">DSM 103792</strain>
    </source>
</reference>
<dbReference type="EMBL" id="SNYM01000016">
    <property type="protein sequence ID" value="TDQ45914.1"/>
    <property type="molecule type" value="Genomic_DNA"/>
</dbReference>
<organism evidence="5 6">
    <name type="scientific">Permianibacter aggregans</name>
    <dbReference type="NCBI Taxonomy" id="1510150"/>
    <lineage>
        <taxon>Bacteria</taxon>
        <taxon>Pseudomonadati</taxon>
        <taxon>Pseudomonadota</taxon>
        <taxon>Gammaproteobacteria</taxon>
        <taxon>Pseudomonadales</taxon>
        <taxon>Pseudomonadaceae</taxon>
        <taxon>Permianibacter</taxon>
    </lineage>
</organism>
<feature type="chain" id="PRO_5020253268" evidence="3">
    <location>
        <begin position="20"/>
        <end position="246"/>
    </location>
</feature>
<gene>
    <name evidence="5" type="ORF">EV696_11617</name>
</gene>
<evidence type="ECO:0000256" key="3">
    <source>
        <dbReference type="SAM" id="SignalP"/>
    </source>
</evidence>
<dbReference type="PANTHER" id="PTHR35936">
    <property type="entry name" value="MEMBRANE-BOUND LYTIC MUREIN TRANSGLYCOSYLASE F"/>
    <property type="match status" value="1"/>
</dbReference>
<dbReference type="SUPFAM" id="SSF53850">
    <property type="entry name" value="Periplasmic binding protein-like II"/>
    <property type="match status" value="1"/>
</dbReference>
<sequence length="246" mass="27699">MTSVRLGWVGLLFGLTAAAAETSPPLVLLFYDRPPYLQRDHEGKIVGLTASVATQVLQSAGIAFEWRELSTNRQLMALEKNTEPACAVGWFRLPEREVWAKYSKPLYRDRPTEAYLRRGLTVEAPVRLAHLLSQNGLRVVIKDRFTYGAYIDRLLQTAPITRVVLTSDTVDMLRHVQMGHADLVFATAEEADWFERERPHVVTGLQRVQLADAEPGEYRHLMCSRKVSDTTIEKIDAAIDAQVAVP</sequence>
<evidence type="ECO:0000259" key="4">
    <source>
        <dbReference type="Pfam" id="PF00497"/>
    </source>
</evidence>
<name>A0A4R6URI8_9GAMM</name>
<dbReference type="RefSeq" id="WP_133592260.1">
    <property type="nucleotide sequence ID" value="NZ_CP037953.1"/>
</dbReference>
<dbReference type="PANTHER" id="PTHR35936:SF35">
    <property type="entry name" value="L-CYSTINE-BINDING PROTEIN TCYJ"/>
    <property type="match status" value="1"/>
</dbReference>
<dbReference type="InterPro" id="IPR001638">
    <property type="entry name" value="Solute-binding_3/MltF_N"/>
</dbReference>
<accession>A0A4R6URI8</accession>
<evidence type="ECO:0000256" key="1">
    <source>
        <dbReference type="ARBA" id="ARBA00010333"/>
    </source>
</evidence>
<evidence type="ECO:0000313" key="5">
    <source>
        <dbReference type="EMBL" id="TDQ45914.1"/>
    </source>
</evidence>
<dbReference type="AlphaFoldDB" id="A0A4R6URI8"/>
<keyword evidence="2 3" id="KW-0732">Signal</keyword>
<evidence type="ECO:0000256" key="2">
    <source>
        <dbReference type="ARBA" id="ARBA00022729"/>
    </source>
</evidence>
<keyword evidence="6" id="KW-1185">Reference proteome</keyword>
<proteinExistence type="inferred from homology"/>
<protein>
    <submittedName>
        <fullName evidence="5">Uncharacterized protein (TIGR02285 family)</fullName>
    </submittedName>
</protein>
<evidence type="ECO:0000313" key="6">
    <source>
        <dbReference type="Proteomes" id="UP000295375"/>
    </source>
</evidence>
<comment type="similarity">
    <text evidence="1">Belongs to the bacterial solute-binding protein 3 family.</text>
</comment>
<feature type="signal peptide" evidence="3">
    <location>
        <begin position="1"/>
        <end position="19"/>
    </location>
</feature>
<dbReference type="Pfam" id="PF00497">
    <property type="entry name" value="SBP_bac_3"/>
    <property type="match status" value="1"/>
</dbReference>
<dbReference type="Proteomes" id="UP000295375">
    <property type="component" value="Unassembled WGS sequence"/>
</dbReference>
<dbReference type="OrthoDB" id="8480452at2"/>
<comment type="caution">
    <text evidence="5">The sequence shown here is derived from an EMBL/GenBank/DDBJ whole genome shotgun (WGS) entry which is preliminary data.</text>
</comment>
<dbReference type="Gene3D" id="3.40.190.10">
    <property type="entry name" value="Periplasmic binding protein-like II"/>
    <property type="match status" value="2"/>
</dbReference>
<feature type="domain" description="Solute-binding protein family 3/N-terminal" evidence="4">
    <location>
        <begin position="32"/>
        <end position="240"/>
    </location>
</feature>